<evidence type="ECO:0000256" key="7">
    <source>
        <dbReference type="PIRSR" id="PIRSR600760-2"/>
    </source>
</evidence>
<evidence type="ECO:0000313" key="10">
    <source>
        <dbReference type="Proteomes" id="UP000245884"/>
    </source>
</evidence>
<keyword evidence="6 7" id="KW-0460">Magnesium</keyword>
<dbReference type="STRING" id="1569628.A0A316UVX6"/>
<dbReference type="RefSeq" id="XP_025364058.1">
    <property type="nucleotide sequence ID" value="XM_025508802.1"/>
</dbReference>
<dbReference type="FunFam" id="3.30.540.10:FF:000004">
    <property type="entry name" value="Inositol-1-monophosphatase"/>
    <property type="match status" value="1"/>
</dbReference>
<dbReference type="EMBL" id="KZ819663">
    <property type="protein sequence ID" value="PWN29446.1"/>
    <property type="molecule type" value="Genomic_DNA"/>
</dbReference>
<evidence type="ECO:0000256" key="8">
    <source>
        <dbReference type="RuleBase" id="RU364068"/>
    </source>
</evidence>
<evidence type="ECO:0000256" key="1">
    <source>
        <dbReference type="ARBA" id="ARBA00001033"/>
    </source>
</evidence>
<dbReference type="SUPFAM" id="SSF56655">
    <property type="entry name" value="Carbohydrate phosphatase"/>
    <property type="match status" value="1"/>
</dbReference>
<evidence type="ECO:0000256" key="5">
    <source>
        <dbReference type="ARBA" id="ARBA00022801"/>
    </source>
</evidence>
<comment type="similarity">
    <text evidence="3 8">Belongs to the inositol monophosphatase superfamily.</text>
</comment>
<dbReference type="EC" id="3.1.3.25" evidence="8"/>
<evidence type="ECO:0000256" key="6">
    <source>
        <dbReference type="ARBA" id="ARBA00022842"/>
    </source>
</evidence>
<keyword evidence="5 8" id="KW-0378">Hydrolase</keyword>
<dbReference type="GO" id="GO:0007165">
    <property type="term" value="P:signal transduction"/>
    <property type="evidence" value="ECO:0007669"/>
    <property type="project" value="TreeGrafter"/>
</dbReference>
<dbReference type="Gene3D" id="3.30.540.10">
    <property type="entry name" value="Fructose-1,6-Bisphosphatase, subunit A, domain 1"/>
    <property type="match status" value="1"/>
</dbReference>
<organism evidence="9 10">
    <name type="scientific">Jaminaea rosea</name>
    <dbReference type="NCBI Taxonomy" id="1569628"/>
    <lineage>
        <taxon>Eukaryota</taxon>
        <taxon>Fungi</taxon>
        <taxon>Dikarya</taxon>
        <taxon>Basidiomycota</taxon>
        <taxon>Ustilaginomycotina</taxon>
        <taxon>Exobasidiomycetes</taxon>
        <taxon>Microstromatales</taxon>
        <taxon>Microstromatales incertae sedis</taxon>
        <taxon>Jaminaea</taxon>
    </lineage>
</organism>
<feature type="binding site" evidence="7">
    <location>
        <position position="103"/>
    </location>
    <ligand>
        <name>Mg(2+)</name>
        <dbReference type="ChEBI" id="CHEBI:18420"/>
        <label>1</label>
        <note>catalytic</note>
    </ligand>
</feature>
<dbReference type="Pfam" id="PF00459">
    <property type="entry name" value="Inositol_P"/>
    <property type="match status" value="1"/>
</dbReference>
<dbReference type="UniPathway" id="UPA00823">
    <property type="reaction ID" value="UER00788"/>
</dbReference>
<feature type="binding site" evidence="7">
    <location>
        <position position="245"/>
    </location>
    <ligand>
        <name>Mg(2+)</name>
        <dbReference type="ChEBI" id="CHEBI:18420"/>
        <label>1</label>
        <note>catalytic</note>
    </ligand>
</feature>
<reference evidence="9 10" key="1">
    <citation type="journal article" date="2018" name="Mol. Biol. Evol.">
        <title>Broad Genomic Sampling Reveals a Smut Pathogenic Ancestry of the Fungal Clade Ustilaginomycotina.</title>
        <authorList>
            <person name="Kijpornyongpan T."/>
            <person name="Mondo S.J."/>
            <person name="Barry K."/>
            <person name="Sandor L."/>
            <person name="Lee J."/>
            <person name="Lipzen A."/>
            <person name="Pangilinan J."/>
            <person name="LaButti K."/>
            <person name="Hainaut M."/>
            <person name="Henrissat B."/>
            <person name="Grigoriev I.V."/>
            <person name="Spatafora J.W."/>
            <person name="Aime M.C."/>
        </authorList>
    </citation>
    <scope>NUCLEOTIDE SEQUENCE [LARGE SCALE GENOMIC DNA]</scope>
    <source>
        <strain evidence="9 10">MCA 5214</strain>
    </source>
</reference>
<comment type="cofactor">
    <cofactor evidence="2 7 8">
        <name>Mg(2+)</name>
        <dbReference type="ChEBI" id="CHEBI:18420"/>
    </cofactor>
</comment>
<feature type="binding site" evidence="7">
    <location>
        <position position="106"/>
    </location>
    <ligand>
        <name>Mg(2+)</name>
        <dbReference type="ChEBI" id="CHEBI:18420"/>
        <label>1</label>
        <note>catalytic</note>
    </ligand>
</feature>
<dbReference type="GeneID" id="37030625"/>
<dbReference type="CDD" id="cd01639">
    <property type="entry name" value="IMPase"/>
    <property type="match status" value="1"/>
</dbReference>
<dbReference type="InterPro" id="IPR033942">
    <property type="entry name" value="IMPase"/>
</dbReference>
<dbReference type="PANTHER" id="PTHR20854">
    <property type="entry name" value="INOSITOL MONOPHOSPHATASE"/>
    <property type="match status" value="1"/>
</dbReference>
<feature type="binding site" evidence="7">
    <location>
        <position position="83"/>
    </location>
    <ligand>
        <name>Mg(2+)</name>
        <dbReference type="ChEBI" id="CHEBI:18420"/>
        <label>1</label>
        <note>catalytic</note>
    </ligand>
</feature>
<evidence type="ECO:0000256" key="2">
    <source>
        <dbReference type="ARBA" id="ARBA00001946"/>
    </source>
</evidence>
<dbReference type="AlphaFoldDB" id="A0A316UVX6"/>
<comment type="catalytic activity">
    <reaction evidence="1 8">
        <text>a myo-inositol phosphate + H2O = myo-inositol + phosphate</text>
        <dbReference type="Rhea" id="RHEA:24056"/>
        <dbReference type="ChEBI" id="CHEBI:15377"/>
        <dbReference type="ChEBI" id="CHEBI:17268"/>
        <dbReference type="ChEBI" id="CHEBI:43474"/>
        <dbReference type="ChEBI" id="CHEBI:84139"/>
        <dbReference type="EC" id="3.1.3.25"/>
    </reaction>
</comment>
<dbReference type="PROSITE" id="PS00629">
    <property type="entry name" value="IMP_1"/>
    <property type="match status" value="1"/>
</dbReference>
<evidence type="ECO:0000313" key="9">
    <source>
        <dbReference type="EMBL" id="PWN29446.1"/>
    </source>
</evidence>
<dbReference type="InterPro" id="IPR020583">
    <property type="entry name" value="Inositol_monoP_metal-BS"/>
</dbReference>
<dbReference type="PRINTS" id="PR00377">
    <property type="entry name" value="IMPHPHTASES"/>
</dbReference>
<dbReference type="Gene3D" id="3.40.190.80">
    <property type="match status" value="1"/>
</dbReference>
<feature type="binding site" evidence="7">
    <location>
        <position position="105"/>
    </location>
    <ligand>
        <name>Mg(2+)</name>
        <dbReference type="ChEBI" id="CHEBI:18420"/>
        <label>1</label>
        <note>catalytic</note>
    </ligand>
</feature>
<dbReference type="GO" id="GO:0006021">
    <property type="term" value="P:inositol biosynthetic process"/>
    <property type="evidence" value="ECO:0007669"/>
    <property type="project" value="UniProtKB-UniPathway"/>
</dbReference>
<comment type="pathway">
    <text evidence="8">Polyol metabolism; myo-inositol biosynthesis; myo-inositol from D-glucose 6-phosphate: step 2/2.</text>
</comment>
<keyword evidence="4 7" id="KW-0479">Metal-binding</keyword>
<protein>
    <recommendedName>
        <fullName evidence="8">Inositol-1-monophosphatase</fullName>
        <ecNumber evidence="8">3.1.3.25</ecNumber>
    </recommendedName>
</protein>
<evidence type="ECO:0000256" key="4">
    <source>
        <dbReference type="ARBA" id="ARBA00022723"/>
    </source>
</evidence>
<name>A0A316UVX6_9BASI</name>
<sequence length="318" mass="34757">MSSSSSSIDPQQVLEWTISLAKQAGSVISKGRETLRDDIAKDYDSIIKKNSSDLVTKTDQDTEAFVKKAILDKWGPETKFIGEESYAAGEENVLDDALTFIVDPIDGTTNFTHAFPFFCISIAVAYKSQLLAGVVYAPFLDRLYTGLAGQGSYLITPSDGTPRKLPLQKPLPLPSLKQALIALEWGSDRKHETVERKARTMEKLASQRGNMVQGIRSIGSAALSCCFVAEGSMDLYHEIGCWAWDIGAGFTIINEAGGLTVGSKDDTLSKIKANGKELGIVTPQVLQGRKYCVVRGAERDDQVGLLKEFFEAMDEWEA</sequence>
<gene>
    <name evidence="9" type="ORF">BDZ90DRAFT_273436</name>
</gene>
<dbReference type="OrthoDB" id="10254945at2759"/>
<dbReference type="InterPro" id="IPR000760">
    <property type="entry name" value="Inositol_monophosphatase-like"/>
</dbReference>
<accession>A0A316UVX6</accession>
<dbReference type="Proteomes" id="UP000245884">
    <property type="component" value="Unassembled WGS sequence"/>
</dbReference>
<evidence type="ECO:0000256" key="3">
    <source>
        <dbReference type="ARBA" id="ARBA00009759"/>
    </source>
</evidence>
<proteinExistence type="inferred from homology"/>
<dbReference type="GO" id="GO:0008934">
    <property type="term" value="F:inositol monophosphate 1-phosphatase activity"/>
    <property type="evidence" value="ECO:0007669"/>
    <property type="project" value="InterPro"/>
</dbReference>
<dbReference type="PANTHER" id="PTHR20854:SF4">
    <property type="entry name" value="INOSITOL-1-MONOPHOSPHATASE-RELATED"/>
    <property type="match status" value="1"/>
</dbReference>
<keyword evidence="10" id="KW-1185">Reference proteome</keyword>
<dbReference type="GO" id="GO:0046872">
    <property type="term" value="F:metal ion binding"/>
    <property type="evidence" value="ECO:0007669"/>
    <property type="project" value="UniProtKB-KW"/>
</dbReference>